<proteinExistence type="inferred from homology"/>
<dbReference type="AlphaFoldDB" id="A0AAN8V0P7"/>
<comment type="caution">
    <text evidence="5">The sequence shown here is derived from an EMBL/GenBank/DDBJ whole genome shotgun (WGS) entry which is preliminary data.</text>
</comment>
<sequence>MFTFWLESSFIFWCGHPYIRRNISKQGKLLAYVSHAFFLDLLAFSCQQLSCSKRSVAEECDGHKLGGLKVLNSYWLNEFIIVALQILPCRIQLKYCDVILVDAAHKAICNDPWINWICKPVHQHKELPGLTSAGINTEVCTEMDTCTTRQELQGGQHGRGTTPSLRHYR</sequence>
<evidence type="ECO:0000256" key="2">
    <source>
        <dbReference type="ARBA" id="ARBA00022980"/>
    </source>
</evidence>
<evidence type="ECO:0000256" key="4">
    <source>
        <dbReference type="RuleBase" id="RU000663"/>
    </source>
</evidence>
<dbReference type="GO" id="GO:0003729">
    <property type="term" value="F:mRNA binding"/>
    <property type="evidence" value="ECO:0007669"/>
    <property type="project" value="UniProtKB-ARBA"/>
</dbReference>
<dbReference type="GO" id="GO:0002181">
    <property type="term" value="P:cytoplasmic translation"/>
    <property type="evidence" value="ECO:0007669"/>
    <property type="project" value="TreeGrafter"/>
</dbReference>
<keyword evidence="6" id="KW-1185">Reference proteome</keyword>
<dbReference type="Gene3D" id="3.40.1120.10">
    <property type="entry name" value="Ribosomal protein l15e"/>
    <property type="match status" value="1"/>
</dbReference>
<dbReference type="Pfam" id="PF00827">
    <property type="entry name" value="Ribosomal_L15e"/>
    <property type="match status" value="1"/>
</dbReference>
<dbReference type="SUPFAM" id="SSF54189">
    <property type="entry name" value="Ribosomal proteins S24e, L23 and L15e"/>
    <property type="match status" value="1"/>
</dbReference>
<keyword evidence="2 4" id="KW-0689">Ribosomal protein</keyword>
<evidence type="ECO:0000256" key="1">
    <source>
        <dbReference type="ARBA" id="ARBA00006857"/>
    </source>
</evidence>
<organism evidence="5 6">
    <name type="scientific">Dillenia turbinata</name>
    <dbReference type="NCBI Taxonomy" id="194707"/>
    <lineage>
        <taxon>Eukaryota</taxon>
        <taxon>Viridiplantae</taxon>
        <taxon>Streptophyta</taxon>
        <taxon>Embryophyta</taxon>
        <taxon>Tracheophyta</taxon>
        <taxon>Spermatophyta</taxon>
        <taxon>Magnoliopsida</taxon>
        <taxon>eudicotyledons</taxon>
        <taxon>Gunneridae</taxon>
        <taxon>Pentapetalae</taxon>
        <taxon>Dilleniales</taxon>
        <taxon>Dilleniaceae</taxon>
        <taxon>Dillenia</taxon>
    </lineage>
</organism>
<accession>A0AAN8V0P7</accession>
<dbReference type="PANTHER" id="PTHR11847">
    <property type="entry name" value="RIBOSOMAL PROTEIN L15"/>
    <property type="match status" value="1"/>
</dbReference>
<dbReference type="PANTHER" id="PTHR11847:SF4">
    <property type="entry name" value="LARGE RIBOSOMAL SUBUNIT PROTEIN EL15"/>
    <property type="match status" value="1"/>
</dbReference>
<keyword evidence="3 4" id="KW-0687">Ribonucleoprotein</keyword>
<dbReference type="EMBL" id="JBAMMX010000015">
    <property type="protein sequence ID" value="KAK6926408.1"/>
    <property type="molecule type" value="Genomic_DNA"/>
</dbReference>
<dbReference type="GO" id="GO:0022625">
    <property type="term" value="C:cytosolic large ribosomal subunit"/>
    <property type="evidence" value="ECO:0007669"/>
    <property type="project" value="TreeGrafter"/>
</dbReference>
<evidence type="ECO:0000313" key="6">
    <source>
        <dbReference type="Proteomes" id="UP001370490"/>
    </source>
</evidence>
<evidence type="ECO:0000313" key="5">
    <source>
        <dbReference type="EMBL" id="KAK6926408.1"/>
    </source>
</evidence>
<evidence type="ECO:0000256" key="3">
    <source>
        <dbReference type="ARBA" id="ARBA00023274"/>
    </source>
</evidence>
<gene>
    <name evidence="5" type="ORF">RJ641_008127</name>
</gene>
<dbReference type="SMART" id="SM01384">
    <property type="entry name" value="Ribosomal_L15e"/>
    <property type="match status" value="1"/>
</dbReference>
<comment type="similarity">
    <text evidence="1 4">Belongs to the eukaryotic ribosomal protein eL15 family.</text>
</comment>
<dbReference type="InterPro" id="IPR024794">
    <property type="entry name" value="Rbsml_eL15_core_dom_sf"/>
</dbReference>
<dbReference type="InterPro" id="IPR012678">
    <property type="entry name" value="Ribosomal_uL23/eL15/eS24_sf"/>
</dbReference>
<reference evidence="5 6" key="1">
    <citation type="submission" date="2023-12" db="EMBL/GenBank/DDBJ databases">
        <title>A high-quality genome assembly for Dillenia turbinata (Dilleniales).</title>
        <authorList>
            <person name="Chanderbali A."/>
        </authorList>
    </citation>
    <scope>NUCLEOTIDE SEQUENCE [LARGE SCALE GENOMIC DNA]</scope>
    <source>
        <strain evidence="5">LSX21</strain>
        <tissue evidence="5">Leaf</tissue>
    </source>
</reference>
<dbReference type="GO" id="GO:0003735">
    <property type="term" value="F:structural constituent of ribosome"/>
    <property type="evidence" value="ECO:0007669"/>
    <property type="project" value="InterPro"/>
</dbReference>
<name>A0AAN8V0P7_9MAGN</name>
<dbReference type="Proteomes" id="UP001370490">
    <property type="component" value="Unassembled WGS sequence"/>
</dbReference>
<dbReference type="InterPro" id="IPR000439">
    <property type="entry name" value="Ribosomal_eL15"/>
</dbReference>
<protein>
    <recommendedName>
        <fullName evidence="4">Ribosomal protein L15</fullName>
    </recommendedName>
</protein>